<evidence type="ECO:0000313" key="8">
    <source>
        <dbReference type="Proteomes" id="UP001367676"/>
    </source>
</evidence>
<keyword evidence="4" id="KW-0217">Developmental protein</keyword>
<proteinExistence type="inferred from homology"/>
<protein>
    <recommendedName>
        <fullName evidence="3">Protein CUSTOS</fullName>
    </recommendedName>
</protein>
<dbReference type="PANTHER" id="PTHR14482">
    <property type="entry name" value="CHROMOSOME 12 ORF 43 HOMOLOG"/>
    <property type="match status" value="1"/>
</dbReference>
<reference evidence="7 8" key="1">
    <citation type="submission" date="2024-03" db="EMBL/GenBank/DDBJ databases">
        <title>Adaptation during the transition from Ophiocordyceps entomopathogen to insect associate is accompanied by gene loss and intensified selection.</title>
        <authorList>
            <person name="Ward C.M."/>
            <person name="Onetto C.A."/>
            <person name="Borneman A.R."/>
        </authorList>
    </citation>
    <scope>NUCLEOTIDE SEQUENCE [LARGE SCALE GENOMIC DNA]</scope>
    <source>
        <strain evidence="7">AWRI1</strain>
        <tissue evidence="7">Single Adult Female</tissue>
    </source>
</reference>
<evidence type="ECO:0000256" key="5">
    <source>
        <dbReference type="ARBA" id="ARBA00022687"/>
    </source>
</evidence>
<dbReference type="Proteomes" id="UP001367676">
    <property type="component" value="Unassembled WGS sequence"/>
</dbReference>
<evidence type="ECO:0000256" key="3">
    <source>
        <dbReference type="ARBA" id="ARBA00013465"/>
    </source>
</evidence>
<dbReference type="EMBL" id="JBBCAQ010000003">
    <property type="protein sequence ID" value="KAK7604575.1"/>
    <property type="molecule type" value="Genomic_DNA"/>
</dbReference>
<evidence type="ECO:0000256" key="6">
    <source>
        <dbReference type="ARBA" id="ARBA00023242"/>
    </source>
</evidence>
<comment type="caution">
    <text evidence="7">The sequence shown here is derived from an EMBL/GenBank/DDBJ whole genome shotgun (WGS) entry which is preliminary data.</text>
</comment>
<name>A0AAN9TT50_9HEMI</name>
<dbReference type="AlphaFoldDB" id="A0AAN9TT50"/>
<comment type="subcellular location">
    <subcellularLocation>
        <location evidence="1">Nucleus envelope</location>
    </subcellularLocation>
</comment>
<evidence type="ECO:0000256" key="1">
    <source>
        <dbReference type="ARBA" id="ARBA00004259"/>
    </source>
</evidence>
<dbReference type="GO" id="GO:0005635">
    <property type="term" value="C:nuclear envelope"/>
    <property type="evidence" value="ECO:0007669"/>
    <property type="project" value="UniProtKB-SubCell"/>
</dbReference>
<evidence type="ECO:0000256" key="4">
    <source>
        <dbReference type="ARBA" id="ARBA00022473"/>
    </source>
</evidence>
<accession>A0AAN9TT50</accession>
<evidence type="ECO:0000256" key="2">
    <source>
        <dbReference type="ARBA" id="ARBA00008632"/>
    </source>
</evidence>
<keyword evidence="8" id="KW-1185">Reference proteome</keyword>
<evidence type="ECO:0000313" key="7">
    <source>
        <dbReference type="EMBL" id="KAK7604575.1"/>
    </source>
</evidence>
<organism evidence="7 8">
    <name type="scientific">Parthenolecanium corni</name>
    <dbReference type="NCBI Taxonomy" id="536013"/>
    <lineage>
        <taxon>Eukaryota</taxon>
        <taxon>Metazoa</taxon>
        <taxon>Ecdysozoa</taxon>
        <taxon>Arthropoda</taxon>
        <taxon>Hexapoda</taxon>
        <taxon>Insecta</taxon>
        <taxon>Pterygota</taxon>
        <taxon>Neoptera</taxon>
        <taxon>Paraneoptera</taxon>
        <taxon>Hemiptera</taxon>
        <taxon>Sternorrhyncha</taxon>
        <taxon>Coccoidea</taxon>
        <taxon>Coccidae</taxon>
        <taxon>Parthenolecanium</taxon>
    </lineage>
</organism>
<dbReference type="PANTHER" id="PTHR14482:SF0">
    <property type="entry name" value="PROTEIN CUSTOS"/>
    <property type="match status" value="1"/>
</dbReference>
<keyword evidence="6" id="KW-0539">Nucleus</keyword>
<gene>
    <name evidence="7" type="ORF">V9T40_005761</name>
</gene>
<keyword evidence="5" id="KW-0879">Wnt signaling pathway</keyword>
<sequence>MDSSNDSSSEENENLREALDQSMFSSASCVSFQSKQSLRDQKADRNYKNNILNVTPEFQSFVAKRLSELLDKTIKECHKEVDLPASKSSGGIRLFKESKRLLKDRKFVDPFDPNAEVCITVQSKKRKNDHEQVNDEDESVILENAKSVAVSPTWILEKRGTFGWSKPKGDSVVYRKNKNNELELVDHPS</sequence>
<dbReference type="InterPro" id="IPR026694">
    <property type="entry name" value="CUSTOS"/>
</dbReference>
<comment type="similarity">
    <text evidence="2">Belongs to the CUSTOS family.</text>
</comment>
<dbReference type="GO" id="GO:0016055">
    <property type="term" value="P:Wnt signaling pathway"/>
    <property type="evidence" value="ECO:0007669"/>
    <property type="project" value="UniProtKB-KW"/>
</dbReference>